<evidence type="ECO:0000256" key="4">
    <source>
        <dbReference type="ARBA" id="ARBA00022989"/>
    </source>
</evidence>
<proteinExistence type="inferred from homology"/>
<sequence length="326" mass="36567">MEARKGTEVAVAIKPEETDGEKWVHDSSTDHKGRLPLRVSSGSWRASVFIIAIEFGERLSHFGLATSLVIYLTTVIHQDLKTAAKNVNYWVGVTTLMPLARWVPGRCIPRRILHRPCICCHLSVVNLYFDQYGTGCYLNKFEQGLILLALSWFIPSIKPCEGEELCHKPRCIHEVVFFLAIYLVSIGTGGHKPALQSFGADQFDDDHTEERKSKMSYFSWWSLGLCSGLLVGVTVIVYIQDRVSWGAADILLTEVMALSLVIFAAGRPFYRYRVPTGSPLTPMLWVLVEALAKKNLPYPSDPSALYEAPRSEKAEGRLLRHTGKLK</sequence>
<dbReference type="Proteomes" id="UP001346149">
    <property type="component" value="Unassembled WGS sequence"/>
</dbReference>
<keyword evidence="3 6" id="KW-0812">Transmembrane</keyword>
<feature type="transmembrane region" description="Helical" evidence="6">
    <location>
        <begin position="217"/>
        <end position="239"/>
    </location>
</feature>
<comment type="subcellular location">
    <subcellularLocation>
        <location evidence="1">Membrane</location>
        <topology evidence="1">Multi-pass membrane protein</topology>
    </subcellularLocation>
</comment>
<dbReference type="Pfam" id="PF00854">
    <property type="entry name" value="PTR2"/>
    <property type="match status" value="1"/>
</dbReference>
<reference evidence="7 8" key="1">
    <citation type="journal article" date="2023" name="Hortic Res">
        <title>Pangenome of water caltrop reveals structural variations and asymmetric subgenome divergence after allopolyploidization.</title>
        <authorList>
            <person name="Zhang X."/>
            <person name="Chen Y."/>
            <person name="Wang L."/>
            <person name="Yuan Y."/>
            <person name="Fang M."/>
            <person name="Shi L."/>
            <person name="Lu R."/>
            <person name="Comes H.P."/>
            <person name="Ma Y."/>
            <person name="Chen Y."/>
            <person name="Huang G."/>
            <person name="Zhou Y."/>
            <person name="Zheng Z."/>
            <person name="Qiu Y."/>
        </authorList>
    </citation>
    <scope>NUCLEOTIDE SEQUENCE [LARGE SCALE GENOMIC DNA]</scope>
    <source>
        <strain evidence="7">F231</strain>
    </source>
</reference>
<gene>
    <name evidence="7" type="ORF">SAY86_021413</name>
</gene>
<evidence type="ECO:0000256" key="3">
    <source>
        <dbReference type="ARBA" id="ARBA00022692"/>
    </source>
</evidence>
<comment type="caution">
    <text evidence="7">The sequence shown here is derived from an EMBL/GenBank/DDBJ whole genome shotgun (WGS) entry which is preliminary data.</text>
</comment>
<keyword evidence="8" id="KW-1185">Reference proteome</keyword>
<organism evidence="7 8">
    <name type="scientific">Trapa natans</name>
    <name type="common">Water chestnut</name>
    <dbReference type="NCBI Taxonomy" id="22666"/>
    <lineage>
        <taxon>Eukaryota</taxon>
        <taxon>Viridiplantae</taxon>
        <taxon>Streptophyta</taxon>
        <taxon>Embryophyta</taxon>
        <taxon>Tracheophyta</taxon>
        <taxon>Spermatophyta</taxon>
        <taxon>Magnoliopsida</taxon>
        <taxon>eudicotyledons</taxon>
        <taxon>Gunneridae</taxon>
        <taxon>Pentapetalae</taxon>
        <taxon>rosids</taxon>
        <taxon>malvids</taxon>
        <taxon>Myrtales</taxon>
        <taxon>Lythraceae</taxon>
        <taxon>Trapa</taxon>
    </lineage>
</organism>
<dbReference type="InterPro" id="IPR036259">
    <property type="entry name" value="MFS_trans_sf"/>
</dbReference>
<evidence type="ECO:0000256" key="5">
    <source>
        <dbReference type="ARBA" id="ARBA00023136"/>
    </source>
</evidence>
<protein>
    <submittedName>
        <fullName evidence="7">Uncharacterized protein</fullName>
    </submittedName>
</protein>
<dbReference type="InterPro" id="IPR000109">
    <property type="entry name" value="POT_fam"/>
</dbReference>
<keyword evidence="4 6" id="KW-1133">Transmembrane helix</keyword>
<dbReference type="EMBL" id="JAXQNO010000003">
    <property type="protein sequence ID" value="KAK4800926.1"/>
    <property type="molecule type" value="Genomic_DNA"/>
</dbReference>
<name>A0AAN7RK35_TRANT</name>
<dbReference type="PANTHER" id="PTHR11654">
    <property type="entry name" value="OLIGOPEPTIDE TRANSPORTER-RELATED"/>
    <property type="match status" value="1"/>
</dbReference>
<comment type="similarity">
    <text evidence="2">Belongs to the major facilitator superfamily. Proton-dependent oligopeptide transporter (POT/PTR) (TC 2.A.17) family.</text>
</comment>
<evidence type="ECO:0000313" key="8">
    <source>
        <dbReference type="Proteomes" id="UP001346149"/>
    </source>
</evidence>
<evidence type="ECO:0000256" key="1">
    <source>
        <dbReference type="ARBA" id="ARBA00004141"/>
    </source>
</evidence>
<dbReference type="AlphaFoldDB" id="A0AAN7RK35"/>
<dbReference type="SUPFAM" id="SSF103473">
    <property type="entry name" value="MFS general substrate transporter"/>
    <property type="match status" value="1"/>
</dbReference>
<evidence type="ECO:0000256" key="2">
    <source>
        <dbReference type="ARBA" id="ARBA00005982"/>
    </source>
</evidence>
<evidence type="ECO:0000256" key="6">
    <source>
        <dbReference type="SAM" id="Phobius"/>
    </source>
</evidence>
<keyword evidence="5 6" id="KW-0472">Membrane</keyword>
<accession>A0AAN7RK35</accession>
<dbReference type="Gene3D" id="1.20.1250.20">
    <property type="entry name" value="MFS general substrate transporter like domains"/>
    <property type="match status" value="1"/>
</dbReference>
<evidence type="ECO:0000313" key="7">
    <source>
        <dbReference type="EMBL" id="KAK4800926.1"/>
    </source>
</evidence>
<dbReference type="GO" id="GO:0022857">
    <property type="term" value="F:transmembrane transporter activity"/>
    <property type="evidence" value="ECO:0007669"/>
    <property type="project" value="InterPro"/>
</dbReference>
<dbReference type="GO" id="GO:0016020">
    <property type="term" value="C:membrane"/>
    <property type="evidence" value="ECO:0007669"/>
    <property type="project" value="UniProtKB-SubCell"/>
</dbReference>
<feature type="transmembrane region" description="Helical" evidence="6">
    <location>
        <begin position="245"/>
        <end position="265"/>
    </location>
</feature>